<reference evidence="4 5" key="1">
    <citation type="submission" date="2021-04" db="EMBL/GenBank/DDBJ databases">
        <title>Nocardia tengchongensis.</title>
        <authorList>
            <person name="Zhuang k."/>
            <person name="Ran Y."/>
            <person name="Li W."/>
        </authorList>
    </citation>
    <scope>NUCLEOTIDE SEQUENCE [LARGE SCALE GENOMIC DNA]</scope>
    <source>
        <strain evidence="4 5">CFH S0057</strain>
    </source>
</reference>
<dbReference type="SMART" id="SM00116">
    <property type="entry name" value="CBS"/>
    <property type="match status" value="2"/>
</dbReference>
<sequence length="154" mass="16979">MSRGTPIRDRRFAVKARDIMHRNAECIPADETLDRAAQMMRNMDVGALPICDSDQQLIGMLTDRDIVVNCIARGHDPGRVRAGDLAQGRVWSVDVDTDLSTVLDVMEKNQIKRMPVLDVRNGNKLTGMICESDLAKNVSDQQLAALISAVAVPH</sequence>
<evidence type="ECO:0000259" key="3">
    <source>
        <dbReference type="PROSITE" id="PS51371"/>
    </source>
</evidence>
<keyword evidence="5" id="KW-1185">Reference proteome</keyword>
<gene>
    <name evidence="4" type="ORF">KHQ06_12420</name>
</gene>
<dbReference type="InterPro" id="IPR000644">
    <property type="entry name" value="CBS_dom"/>
</dbReference>
<proteinExistence type="predicted"/>
<dbReference type="Gene3D" id="3.10.580.10">
    <property type="entry name" value="CBS-domain"/>
    <property type="match status" value="1"/>
</dbReference>
<dbReference type="Pfam" id="PF00571">
    <property type="entry name" value="CBS"/>
    <property type="match status" value="2"/>
</dbReference>
<feature type="domain" description="CBS" evidence="3">
    <location>
        <begin position="20"/>
        <end position="77"/>
    </location>
</feature>
<evidence type="ECO:0000313" key="5">
    <source>
        <dbReference type="Proteomes" id="UP000683310"/>
    </source>
</evidence>
<evidence type="ECO:0000256" key="2">
    <source>
        <dbReference type="PROSITE-ProRule" id="PRU00703"/>
    </source>
</evidence>
<organism evidence="4 5">
    <name type="scientific">Nocardia tengchongensis</name>
    <dbReference type="NCBI Taxonomy" id="2055889"/>
    <lineage>
        <taxon>Bacteria</taxon>
        <taxon>Bacillati</taxon>
        <taxon>Actinomycetota</taxon>
        <taxon>Actinomycetes</taxon>
        <taxon>Mycobacteriales</taxon>
        <taxon>Nocardiaceae</taxon>
        <taxon>Nocardia</taxon>
    </lineage>
</organism>
<dbReference type="PANTHER" id="PTHR43080">
    <property type="entry name" value="CBS DOMAIN-CONTAINING PROTEIN CBSX3, MITOCHONDRIAL"/>
    <property type="match status" value="1"/>
</dbReference>
<dbReference type="SUPFAM" id="SSF54631">
    <property type="entry name" value="CBS-domain pair"/>
    <property type="match status" value="1"/>
</dbReference>
<feature type="domain" description="CBS" evidence="3">
    <location>
        <begin position="85"/>
        <end position="146"/>
    </location>
</feature>
<accession>A0ABX8CZB9</accession>
<dbReference type="PROSITE" id="PS51371">
    <property type="entry name" value="CBS"/>
    <property type="match status" value="2"/>
</dbReference>
<dbReference type="Proteomes" id="UP000683310">
    <property type="component" value="Chromosome"/>
</dbReference>
<name>A0ABX8CZB9_9NOCA</name>
<evidence type="ECO:0000313" key="4">
    <source>
        <dbReference type="EMBL" id="QVI24824.1"/>
    </source>
</evidence>
<dbReference type="PANTHER" id="PTHR43080:SF2">
    <property type="entry name" value="CBS DOMAIN-CONTAINING PROTEIN"/>
    <property type="match status" value="1"/>
</dbReference>
<dbReference type="InterPro" id="IPR051257">
    <property type="entry name" value="Diverse_CBS-Domain"/>
</dbReference>
<dbReference type="InterPro" id="IPR046342">
    <property type="entry name" value="CBS_dom_sf"/>
</dbReference>
<dbReference type="EMBL" id="CP074371">
    <property type="protein sequence ID" value="QVI24824.1"/>
    <property type="molecule type" value="Genomic_DNA"/>
</dbReference>
<keyword evidence="1 2" id="KW-0129">CBS domain</keyword>
<evidence type="ECO:0000256" key="1">
    <source>
        <dbReference type="ARBA" id="ARBA00023122"/>
    </source>
</evidence>
<protein>
    <submittedName>
        <fullName evidence="4">CBS domain-containing protein</fullName>
    </submittedName>
</protein>